<proteinExistence type="predicted"/>
<feature type="transmembrane region" description="Helical" evidence="1">
    <location>
        <begin position="26"/>
        <end position="44"/>
    </location>
</feature>
<gene>
    <name evidence="2" type="ORF">FYJ29_01730</name>
</gene>
<name>A0A6L5XA35_9BACT</name>
<keyword evidence="1" id="KW-0812">Transmembrane</keyword>
<keyword evidence="3" id="KW-1185">Reference proteome</keyword>
<dbReference type="AlphaFoldDB" id="A0A6L5XA35"/>
<evidence type="ECO:0008006" key="4">
    <source>
        <dbReference type="Google" id="ProtNLM"/>
    </source>
</evidence>
<dbReference type="Proteomes" id="UP000483362">
    <property type="component" value="Unassembled WGS sequence"/>
</dbReference>
<evidence type="ECO:0000313" key="2">
    <source>
        <dbReference type="EMBL" id="MSS16497.1"/>
    </source>
</evidence>
<feature type="transmembrane region" description="Helical" evidence="1">
    <location>
        <begin position="56"/>
        <end position="74"/>
    </location>
</feature>
<comment type="caution">
    <text evidence="2">The sequence shown here is derived from an EMBL/GenBank/DDBJ whole genome shotgun (WGS) entry which is preliminary data.</text>
</comment>
<organism evidence="2 3">
    <name type="scientific">Sodaliphilus pleomorphus</name>
    <dbReference type="NCBI Taxonomy" id="2606626"/>
    <lineage>
        <taxon>Bacteria</taxon>
        <taxon>Pseudomonadati</taxon>
        <taxon>Bacteroidota</taxon>
        <taxon>Bacteroidia</taxon>
        <taxon>Bacteroidales</taxon>
        <taxon>Muribaculaceae</taxon>
        <taxon>Sodaliphilus</taxon>
    </lineage>
</organism>
<evidence type="ECO:0000313" key="3">
    <source>
        <dbReference type="Proteomes" id="UP000483362"/>
    </source>
</evidence>
<feature type="transmembrane region" description="Helical" evidence="1">
    <location>
        <begin position="86"/>
        <end position="107"/>
    </location>
</feature>
<accession>A0A6L5XA35</accession>
<evidence type="ECO:0000256" key="1">
    <source>
        <dbReference type="SAM" id="Phobius"/>
    </source>
</evidence>
<protein>
    <recommendedName>
        <fullName evidence="4">DUF1232 domain-containing protein</fullName>
    </recommendedName>
</protein>
<dbReference type="RefSeq" id="WP_154326934.1">
    <property type="nucleotide sequence ID" value="NZ_CP045696.1"/>
</dbReference>
<dbReference type="EMBL" id="VULT01000002">
    <property type="protein sequence ID" value="MSS16497.1"/>
    <property type="molecule type" value="Genomic_DNA"/>
</dbReference>
<sequence>MMQPISFNDGDASGHMPPKASPLLKACRVISTLLLVAAIGYIVMPYDFDSMGWLGYVDDFFLFMAAFTFFNGSFQKAARRTMRRQLYMIALLFFVMAVVWVLVLNTLEAN</sequence>
<keyword evidence="1" id="KW-0472">Membrane</keyword>
<keyword evidence="1" id="KW-1133">Transmembrane helix</keyword>
<reference evidence="2 3" key="1">
    <citation type="submission" date="2019-08" db="EMBL/GenBank/DDBJ databases">
        <title>In-depth cultivation of the pig gut microbiome towards novel bacterial diversity and tailored functional studies.</title>
        <authorList>
            <person name="Wylensek D."/>
            <person name="Hitch T.C.A."/>
            <person name="Clavel T."/>
        </authorList>
    </citation>
    <scope>NUCLEOTIDE SEQUENCE [LARGE SCALE GENOMIC DNA]</scope>
    <source>
        <strain evidence="2 3">Oil-RF-744-WCA-WT-10</strain>
    </source>
</reference>